<organism evidence="2 3">
    <name type="scientific">Gemmatimonas phototrophica</name>
    <dbReference type="NCBI Taxonomy" id="1379270"/>
    <lineage>
        <taxon>Bacteria</taxon>
        <taxon>Pseudomonadati</taxon>
        <taxon>Gemmatimonadota</taxon>
        <taxon>Gemmatimonadia</taxon>
        <taxon>Gemmatimonadales</taxon>
        <taxon>Gemmatimonadaceae</taxon>
        <taxon>Gemmatimonas</taxon>
    </lineage>
</organism>
<dbReference type="RefSeq" id="WP_026850045.1">
    <property type="nucleotide sequence ID" value="NZ_CP011454.1"/>
</dbReference>
<dbReference type="AlphaFoldDB" id="A0A143BID9"/>
<dbReference type="STRING" id="1379270.GEMMAAP_04585"/>
<sequence>MLRTLFTVGIVALLGLVALKLVFGLLGPLVALLFWLVGLAIKVLLLGAVIYFVLRVVSPVTAEKIERAIRG</sequence>
<accession>A0A143BID9</accession>
<evidence type="ECO:0000256" key="1">
    <source>
        <dbReference type="SAM" id="Phobius"/>
    </source>
</evidence>
<keyword evidence="1" id="KW-1133">Transmembrane helix</keyword>
<reference evidence="2 3" key="2">
    <citation type="journal article" date="2016" name="Environ. Microbiol. Rep.">
        <title>Metagenomic evidence for the presence of phototrophic Gemmatimonadetes bacteria in diverse environments.</title>
        <authorList>
            <person name="Zeng Y."/>
            <person name="Baumbach J."/>
            <person name="Barbosa E.G."/>
            <person name="Azevedo V."/>
            <person name="Zhang C."/>
            <person name="Koblizek M."/>
        </authorList>
    </citation>
    <scope>NUCLEOTIDE SEQUENCE [LARGE SCALE GENOMIC DNA]</scope>
    <source>
        <strain evidence="2 3">AP64</strain>
    </source>
</reference>
<dbReference type="Proteomes" id="UP000076404">
    <property type="component" value="Chromosome"/>
</dbReference>
<dbReference type="EMBL" id="CP011454">
    <property type="protein sequence ID" value="AMW04312.1"/>
    <property type="molecule type" value="Genomic_DNA"/>
</dbReference>
<evidence type="ECO:0000313" key="2">
    <source>
        <dbReference type="EMBL" id="AMW04312.1"/>
    </source>
</evidence>
<evidence type="ECO:0000313" key="3">
    <source>
        <dbReference type="Proteomes" id="UP000076404"/>
    </source>
</evidence>
<keyword evidence="1" id="KW-0472">Membrane</keyword>
<keyword evidence="1" id="KW-0812">Transmembrane</keyword>
<reference evidence="2 3" key="1">
    <citation type="journal article" date="2014" name="Proc. Natl. Acad. Sci. U.S.A.">
        <title>Functional type 2 photosynthetic reaction centers found in the rare bacterial phylum Gemmatimonadetes.</title>
        <authorList>
            <person name="Zeng Y."/>
            <person name="Feng F."/>
            <person name="Medova H."/>
            <person name="Dean J."/>
            <person name="Koblizek M."/>
        </authorList>
    </citation>
    <scope>NUCLEOTIDE SEQUENCE [LARGE SCALE GENOMIC DNA]</scope>
    <source>
        <strain evidence="2 3">AP64</strain>
    </source>
</reference>
<name>A0A143BID9_9BACT</name>
<dbReference type="KEGG" id="gph:GEMMAAP_04585"/>
<proteinExistence type="predicted"/>
<protein>
    <submittedName>
        <fullName evidence="2">Uncharacterized protein</fullName>
    </submittedName>
</protein>
<dbReference type="eggNOG" id="ENOG502ZU41">
    <property type="taxonomic scope" value="Bacteria"/>
</dbReference>
<feature type="transmembrane region" description="Helical" evidence="1">
    <location>
        <begin position="34"/>
        <end position="54"/>
    </location>
</feature>
<keyword evidence="3" id="KW-1185">Reference proteome</keyword>
<gene>
    <name evidence="2" type="ORF">GEMMAAP_04585</name>
</gene>